<name>A0A8S5QFC5_9CAUD</name>
<accession>A0A8S5QFC5</accession>
<sequence>MIHIEFEVRQGKGYNKFQQDDSEWKGSHEMYQ</sequence>
<protein>
    <submittedName>
        <fullName evidence="1">Uncharacterized protein</fullName>
    </submittedName>
</protein>
<dbReference type="EMBL" id="BK015641">
    <property type="protein sequence ID" value="DAE17513.1"/>
    <property type="molecule type" value="Genomic_DNA"/>
</dbReference>
<proteinExistence type="predicted"/>
<reference evidence="1" key="1">
    <citation type="journal article" date="2021" name="Proc. Natl. Acad. Sci. U.S.A.">
        <title>A Catalog of Tens of Thousands of Viruses from Human Metagenomes Reveals Hidden Associations with Chronic Diseases.</title>
        <authorList>
            <person name="Tisza M.J."/>
            <person name="Buck C.B."/>
        </authorList>
    </citation>
    <scope>NUCLEOTIDE SEQUENCE</scope>
    <source>
        <strain evidence="1">CtoRD1</strain>
    </source>
</reference>
<organism evidence="1">
    <name type="scientific">Siphoviridae sp. ctoRD1</name>
    <dbReference type="NCBI Taxonomy" id="2825669"/>
    <lineage>
        <taxon>Viruses</taxon>
        <taxon>Duplodnaviria</taxon>
        <taxon>Heunggongvirae</taxon>
        <taxon>Uroviricota</taxon>
        <taxon>Caudoviricetes</taxon>
    </lineage>
</organism>
<evidence type="ECO:0000313" key="1">
    <source>
        <dbReference type="EMBL" id="DAE17513.1"/>
    </source>
</evidence>